<accession>A0ACB9TRQ5</accession>
<evidence type="ECO:0000313" key="2">
    <source>
        <dbReference type="Proteomes" id="UP001056778"/>
    </source>
</evidence>
<evidence type="ECO:0000313" key="1">
    <source>
        <dbReference type="EMBL" id="KAI4469583.1"/>
    </source>
</evidence>
<sequence>MSERNVVKKYCRFRYKEEALARALQHIQDDIETLNRASKKYNIPKSTLHNKLTQKTPNIRKMAPQPVLSELEENRIEQWITAKAMLGFPMHPSEIKDAVQKILTETSRPNPFKESGPGENG</sequence>
<reference evidence="1" key="1">
    <citation type="submission" date="2022-04" db="EMBL/GenBank/DDBJ databases">
        <title>Chromosome-scale genome assembly of Holotrichia oblita Faldermann.</title>
        <authorList>
            <person name="Rongchong L."/>
        </authorList>
    </citation>
    <scope>NUCLEOTIDE SEQUENCE</scope>
    <source>
        <strain evidence="1">81SQS9</strain>
    </source>
</reference>
<protein>
    <submittedName>
        <fullName evidence="1">Helix-turn-helix psq domain</fullName>
    </submittedName>
</protein>
<keyword evidence="2" id="KW-1185">Reference proteome</keyword>
<organism evidence="1 2">
    <name type="scientific">Holotrichia oblita</name>
    <name type="common">Chafer beetle</name>
    <dbReference type="NCBI Taxonomy" id="644536"/>
    <lineage>
        <taxon>Eukaryota</taxon>
        <taxon>Metazoa</taxon>
        <taxon>Ecdysozoa</taxon>
        <taxon>Arthropoda</taxon>
        <taxon>Hexapoda</taxon>
        <taxon>Insecta</taxon>
        <taxon>Pterygota</taxon>
        <taxon>Neoptera</taxon>
        <taxon>Endopterygota</taxon>
        <taxon>Coleoptera</taxon>
        <taxon>Polyphaga</taxon>
        <taxon>Scarabaeiformia</taxon>
        <taxon>Scarabaeidae</taxon>
        <taxon>Melolonthinae</taxon>
        <taxon>Holotrichia</taxon>
    </lineage>
</organism>
<name>A0ACB9TRQ5_HOLOL</name>
<dbReference type="EMBL" id="CM043015">
    <property type="protein sequence ID" value="KAI4469583.1"/>
    <property type="molecule type" value="Genomic_DNA"/>
</dbReference>
<dbReference type="Proteomes" id="UP001056778">
    <property type="component" value="Chromosome 1"/>
</dbReference>
<comment type="caution">
    <text evidence="1">The sequence shown here is derived from an EMBL/GenBank/DDBJ whole genome shotgun (WGS) entry which is preliminary data.</text>
</comment>
<gene>
    <name evidence="1" type="ORF">MML48_1g06817</name>
</gene>
<proteinExistence type="predicted"/>